<evidence type="ECO:0000256" key="4">
    <source>
        <dbReference type="ARBA" id="ARBA00022832"/>
    </source>
</evidence>
<dbReference type="GO" id="GO:0005739">
    <property type="term" value="C:mitochondrion"/>
    <property type="evidence" value="ECO:0007669"/>
    <property type="project" value="TreeGrafter"/>
</dbReference>
<dbReference type="GO" id="GO:0006635">
    <property type="term" value="P:fatty acid beta-oxidation"/>
    <property type="evidence" value="ECO:0007669"/>
    <property type="project" value="UniProtKB-UniPathway"/>
</dbReference>
<evidence type="ECO:0000313" key="10">
    <source>
        <dbReference type="Proteomes" id="UP000193922"/>
    </source>
</evidence>
<dbReference type="AlphaFoldDB" id="A0A1Y1W1G2"/>
<dbReference type="FunFam" id="1.10.12.10:FF:000004">
    <property type="entry name" value="Delta3,5-delta2,4-dienoyl-CoA isomerase"/>
    <property type="match status" value="1"/>
</dbReference>
<dbReference type="Pfam" id="PF00378">
    <property type="entry name" value="ECH_1"/>
    <property type="match status" value="1"/>
</dbReference>
<name>A0A1Y1W1G2_9FUNG</name>
<dbReference type="PANTHER" id="PTHR43149">
    <property type="entry name" value="ENOYL-COA HYDRATASE"/>
    <property type="match status" value="1"/>
</dbReference>
<keyword evidence="6" id="KW-0443">Lipid metabolism</keyword>
<dbReference type="CDD" id="cd06558">
    <property type="entry name" value="crotonase-like"/>
    <property type="match status" value="1"/>
</dbReference>
<dbReference type="RefSeq" id="XP_040740988.1">
    <property type="nucleotide sequence ID" value="XM_040884980.1"/>
</dbReference>
<accession>A0A1Y1W1G2</accession>
<dbReference type="GO" id="GO:0051750">
    <property type="term" value="F:delta(3,5)-delta(2,4)-dienoyl-CoA isomerase activity"/>
    <property type="evidence" value="ECO:0007669"/>
    <property type="project" value="TreeGrafter"/>
</dbReference>
<dbReference type="InterPro" id="IPR045002">
    <property type="entry name" value="Ech1-like"/>
</dbReference>
<evidence type="ECO:0000256" key="7">
    <source>
        <dbReference type="ARBA" id="ARBA00023140"/>
    </source>
</evidence>
<keyword evidence="8" id="KW-0413">Isomerase</keyword>
<evidence type="ECO:0000256" key="6">
    <source>
        <dbReference type="ARBA" id="ARBA00023098"/>
    </source>
</evidence>
<comment type="pathway">
    <text evidence="2">Lipid metabolism; fatty acid beta-oxidation.</text>
</comment>
<dbReference type="UniPathway" id="UPA00659"/>
<dbReference type="Gene3D" id="1.10.12.10">
    <property type="entry name" value="Lyase 2-enoyl-coa Hydratase, Chain A, domain 2"/>
    <property type="match status" value="1"/>
</dbReference>
<keyword evidence="4" id="KW-0276">Fatty acid metabolism</keyword>
<keyword evidence="10" id="KW-1185">Reference proteome</keyword>
<comment type="caution">
    <text evidence="9">The sequence shown here is derived from an EMBL/GenBank/DDBJ whole genome shotgun (WGS) entry which is preliminary data.</text>
</comment>
<evidence type="ECO:0000256" key="5">
    <source>
        <dbReference type="ARBA" id="ARBA00022990"/>
    </source>
</evidence>
<dbReference type="GeneID" id="63801628"/>
<keyword evidence="5" id="KW-0007">Acetylation</keyword>
<organism evidence="9 10">
    <name type="scientific">Linderina pennispora</name>
    <dbReference type="NCBI Taxonomy" id="61395"/>
    <lineage>
        <taxon>Eukaryota</taxon>
        <taxon>Fungi</taxon>
        <taxon>Fungi incertae sedis</taxon>
        <taxon>Zoopagomycota</taxon>
        <taxon>Kickxellomycotina</taxon>
        <taxon>Kickxellomycetes</taxon>
        <taxon>Kickxellales</taxon>
        <taxon>Kickxellaceae</taxon>
        <taxon>Linderina</taxon>
    </lineage>
</organism>
<dbReference type="OrthoDB" id="14970at2759"/>
<gene>
    <name evidence="9" type="ORF">DL89DRAFT_237609</name>
</gene>
<dbReference type="InterPro" id="IPR001753">
    <property type="entry name" value="Enoyl-CoA_hydra/iso"/>
</dbReference>
<proteinExistence type="inferred from homology"/>
<dbReference type="FunFam" id="3.90.226.10:FF:000024">
    <property type="entry name" value="Delta3,5-delta2,4-dienoyl-CoA isomerase"/>
    <property type="match status" value="1"/>
</dbReference>
<dbReference type="GO" id="GO:0005777">
    <property type="term" value="C:peroxisome"/>
    <property type="evidence" value="ECO:0007669"/>
    <property type="project" value="UniProtKB-SubCell"/>
</dbReference>
<comment type="subcellular location">
    <subcellularLocation>
        <location evidence="1">Peroxisome</location>
    </subcellularLocation>
</comment>
<evidence type="ECO:0000256" key="3">
    <source>
        <dbReference type="ARBA" id="ARBA00005254"/>
    </source>
</evidence>
<protein>
    <submittedName>
        <fullName evidence="9">ClpP/crotonase</fullName>
    </submittedName>
</protein>
<keyword evidence="7" id="KW-0576">Peroxisome</keyword>
<evidence type="ECO:0000256" key="2">
    <source>
        <dbReference type="ARBA" id="ARBA00005005"/>
    </source>
</evidence>
<sequence length="280" mass="30668">MPPYNFSTLTVEISPAGVAHVQLNRPKALNAFSNQMWEDIHACFSQMKTDSDVRCAVVSGSGRIFTAGLDLKDAVQNPTFSGKHDESADVARKGYYHRFHIHHWQDCLSAMERCDKPVIAAVHNACFGAGVDFITGCDIRLATEDAYFCVKEVDIGMAADVGTLQRLPKVVGNDSWVREVCYTARQVPAKEALAVGLISGVYKTKEEMVKAALVMAETIASKSPVAVVSTKHLLNHARDHTVQEGLEYTALWNALAHNSKDMGVAMMASLQKQKATFPKL</sequence>
<reference evidence="9 10" key="1">
    <citation type="submission" date="2016-07" db="EMBL/GenBank/DDBJ databases">
        <title>Pervasive Adenine N6-methylation of Active Genes in Fungi.</title>
        <authorList>
            <consortium name="DOE Joint Genome Institute"/>
            <person name="Mondo S.J."/>
            <person name="Dannebaum R.O."/>
            <person name="Kuo R.C."/>
            <person name="Labutti K."/>
            <person name="Haridas S."/>
            <person name="Kuo A."/>
            <person name="Salamov A."/>
            <person name="Ahrendt S.R."/>
            <person name="Lipzen A."/>
            <person name="Sullivan W."/>
            <person name="Andreopoulos W.B."/>
            <person name="Clum A."/>
            <person name="Lindquist E."/>
            <person name="Daum C."/>
            <person name="Ramamoorthy G.K."/>
            <person name="Gryganskyi A."/>
            <person name="Culley D."/>
            <person name="Magnuson J.K."/>
            <person name="James T.Y."/>
            <person name="O'Malley M.A."/>
            <person name="Stajich J.E."/>
            <person name="Spatafora J.W."/>
            <person name="Visel A."/>
            <person name="Grigoriev I.V."/>
        </authorList>
    </citation>
    <scope>NUCLEOTIDE SEQUENCE [LARGE SCALE GENOMIC DNA]</scope>
    <source>
        <strain evidence="9 10">ATCC 12442</strain>
    </source>
</reference>
<evidence type="ECO:0000256" key="1">
    <source>
        <dbReference type="ARBA" id="ARBA00004275"/>
    </source>
</evidence>
<dbReference type="Proteomes" id="UP000193922">
    <property type="component" value="Unassembled WGS sequence"/>
</dbReference>
<dbReference type="STRING" id="61395.A0A1Y1W1G2"/>
<dbReference type="InterPro" id="IPR029045">
    <property type="entry name" value="ClpP/crotonase-like_dom_sf"/>
</dbReference>
<evidence type="ECO:0000313" key="9">
    <source>
        <dbReference type="EMBL" id="ORX67066.1"/>
    </source>
</evidence>
<evidence type="ECO:0000256" key="8">
    <source>
        <dbReference type="ARBA" id="ARBA00023235"/>
    </source>
</evidence>
<comment type="similarity">
    <text evidence="3">Belongs to the enoyl-CoA hydratase/isomerase family.</text>
</comment>
<dbReference type="EMBL" id="MCFD01000013">
    <property type="protein sequence ID" value="ORX67066.1"/>
    <property type="molecule type" value="Genomic_DNA"/>
</dbReference>
<dbReference type="PANTHER" id="PTHR43149:SF1">
    <property type="entry name" value="DELTA(3,5)-DELTA(2,4)-DIENOYL-COA ISOMERASE, MITOCHONDRIAL"/>
    <property type="match status" value="1"/>
</dbReference>
<dbReference type="Gene3D" id="3.90.226.10">
    <property type="entry name" value="2-enoyl-CoA Hydratase, Chain A, domain 1"/>
    <property type="match status" value="1"/>
</dbReference>
<dbReference type="InterPro" id="IPR014748">
    <property type="entry name" value="Enoyl-CoA_hydra_C"/>
</dbReference>
<dbReference type="SUPFAM" id="SSF52096">
    <property type="entry name" value="ClpP/crotonase"/>
    <property type="match status" value="1"/>
</dbReference>